<evidence type="ECO:0000256" key="6">
    <source>
        <dbReference type="SAM" id="Phobius"/>
    </source>
</evidence>
<accession>A0ABD7L7G4</accession>
<dbReference type="PIRSF" id="PIRSF006324">
    <property type="entry name" value="LeuE"/>
    <property type="match status" value="1"/>
</dbReference>
<protein>
    <submittedName>
        <fullName evidence="7">Lysine exporter protein LysE/YggA</fullName>
    </submittedName>
</protein>
<dbReference type="PANTHER" id="PTHR30086:SF20">
    <property type="entry name" value="ARGININE EXPORTER PROTEIN ARGO-RELATED"/>
    <property type="match status" value="1"/>
</dbReference>
<keyword evidence="3 6" id="KW-0812">Transmembrane</keyword>
<comment type="subcellular location">
    <subcellularLocation>
        <location evidence="1">Cell membrane</location>
        <topology evidence="1">Multi-pass membrane protein</topology>
    </subcellularLocation>
</comment>
<keyword evidence="4 6" id="KW-1133">Transmembrane helix</keyword>
<sequence>MRELWRIPLSNASTGPKMANNPSSASGKLSPLTDGGMTMISTHLLLIYLAALAAIYAVPGPDMALVLQTSIGRGVRPGIAAAAGLSLSRSAHVTLSACGVAALIRSAPWLYEAIRYGGALYLGYVAIQVFRSPVFDVGNGDAAAAGELRQSFVKGLLTNLLNPKALLFCSVLLPQFVRPEAGPVVWQMFALGALLVAAGVCFDLACVFGASRIAAWMRAHPLAQTVQRWTFSAALLGFALRLSMD</sequence>
<evidence type="ECO:0000256" key="4">
    <source>
        <dbReference type="ARBA" id="ARBA00022989"/>
    </source>
</evidence>
<dbReference type="Pfam" id="PF01810">
    <property type="entry name" value="LysE"/>
    <property type="match status" value="1"/>
</dbReference>
<feature type="transmembrane region" description="Helical" evidence="6">
    <location>
        <begin position="37"/>
        <end position="58"/>
    </location>
</feature>
<evidence type="ECO:0000313" key="7">
    <source>
        <dbReference type="EMBL" id="SAJ98265.1"/>
    </source>
</evidence>
<reference evidence="7 8" key="1">
    <citation type="submission" date="2016-04" db="EMBL/GenBank/DDBJ databases">
        <authorList>
            <person name="Peeters C."/>
        </authorList>
    </citation>
    <scope>NUCLEOTIDE SEQUENCE [LARGE SCALE GENOMIC DNA]</scope>
    <source>
        <strain evidence="7">LMG 29311</strain>
    </source>
</reference>
<keyword evidence="2" id="KW-1003">Cell membrane</keyword>
<dbReference type="Proteomes" id="UP000196218">
    <property type="component" value="Unassembled WGS sequence"/>
</dbReference>
<dbReference type="GO" id="GO:0005886">
    <property type="term" value="C:plasma membrane"/>
    <property type="evidence" value="ECO:0007669"/>
    <property type="project" value="UniProtKB-SubCell"/>
</dbReference>
<evidence type="ECO:0000313" key="8">
    <source>
        <dbReference type="Proteomes" id="UP000196218"/>
    </source>
</evidence>
<dbReference type="InterPro" id="IPR001123">
    <property type="entry name" value="LeuE-type"/>
</dbReference>
<evidence type="ECO:0000256" key="1">
    <source>
        <dbReference type="ARBA" id="ARBA00004651"/>
    </source>
</evidence>
<dbReference type="EMBL" id="FKJW01000005">
    <property type="protein sequence ID" value="SAJ98265.1"/>
    <property type="molecule type" value="Genomic_DNA"/>
</dbReference>
<proteinExistence type="predicted"/>
<feature type="transmembrane region" description="Helical" evidence="6">
    <location>
        <begin position="156"/>
        <end position="177"/>
    </location>
</feature>
<evidence type="ECO:0000256" key="2">
    <source>
        <dbReference type="ARBA" id="ARBA00022475"/>
    </source>
</evidence>
<feature type="transmembrane region" description="Helical" evidence="6">
    <location>
        <begin position="189"/>
        <end position="214"/>
    </location>
</feature>
<dbReference type="AlphaFoldDB" id="A0ABD7L7G4"/>
<organism evidence="7 8">
    <name type="scientific">Burkholderia multivorans</name>
    <dbReference type="NCBI Taxonomy" id="87883"/>
    <lineage>
        <taxon>Bacteria</taxon>
        <taxon>Pseudomonadati</taxon>
        <taxon>Pseudomonadota</taxon>
        <taxon>Betaproteobacteria</taxon>
        <taxon>Burkholderiales</taxon>
        <taxon>Burkholderiaceae</taxon>
        <taxon>Burkholderia</taxon>
        <taxon>Burkholderia cepacia complex</taxon>
    </lineage>
</organism>
<comment type="caution">
    <text evidence="7">The sequence shown here is derived from an EMBL/GenBank/DDBJ whole genome shotgun (WGS) entry which is preliminary data.</text>
</comment>
<name>A0ABD7L7G4_9BURK</name>
<evidence type="ECO:0000256" key="3">
    <source>
        <dbReference type="ARBA" id="ARBA00022692"/>
    </source>
</evidence>
<dbReference type="PANTHER" id="PTHR30086">
    <property type="entry name" value="ARGININE EXPORTER PROTEIN ARGO"/>
    <property type="match status" value="1"/>
</dbReference>
<keyword evidence="5 6" id="KW-0472">Membrane</keyword>
<evidence type="ECO:0000256" key="5">
    <source>
        <dbReference type="ARBA" id="ARBA00023136"/>
    </source>
</evidence>
<gene>
    <name evidence="7" type="ORF">UA18_03816</name>
</gene>